<feature type="non-terminal residue" evidence="1">
    <location>
        <position position="1"/>
    </location>
</feature>
<comment type="caution">
    <text evidence="1">The sequence shown here is derived from an EMBL/GenBank/DDBJ whole genome shotgun (WGS) entry which is preliminary data.</text>
</comment>
<dbReference type="AlphaFoldDB" id="A0A2J6X6U7"/>
<dbReference type="EMBL" id="PNIQ01000435">
    <property type="protein sequence ID" value="PMP82596.1"/>
    <property type="molecule type" value="Genomic_DNA"/>
</dbReference>
<dbReference type="Proteomes" id="UP000243376">
    <property type="component" value="Unassembled WGS sequence"/>
</dbReference>
<evidence type="ECO:0000313" key="1">
    <source>
        <dbReference type="EMBL" id="PMP82596.1"/>
    </source>
</evidence>
<accession>A0A2J6X6U7</accession>
<name>A0A2J6X6U7_9CHLR</name>
<reference evidence="1 2" key="1">
    <citation type="submission" date="2018-01" db="EMBL/GenBank/DDBJ databases">
        <title>Metagenomic assembled genomes from two thermal pools in the Uzon Caldera, Kamchatka, Russia.</title>
        <authorList>
            <person name="Wilkins L."/>
            <person name="Ettinger C."/>
        </authorList>
    </citation>
    <scope>NUCLEOTIDE SEQUENCE [LARGE SCALE GENOMIC DNA]</scope>
    <source>
        <strain evidence="1">ZAV-02</strain>
    </source>
</reference>
<protein>
    <submittedName>
        <fullName evidence="1">TetR/AcrR family transcriptional regulator</fullName>
    </submittedName>
</protein>
<gene>
    <name evidence="1" type="ORF">C0184_06670</name>
</gene>
<sequence length="27" mass="2964">ADPEATAVLVVRIFRQGLQPPLERSNS</sequence>
<evidence type="ECO:0000313" key="2">
    <source>
        <dbReference type="Proteomes" id="UP000243376"/>
    </source>
</evidence>
<organism evidence="1 2">
    <name type="scientific">Chloroflexus aggregans</name>
    <dbReference type="NCBI Taxonomy" id="152260"/>
    <lineage>
        <taxon>Bacteria</taxon>
        <taxon>Bacillati</taxon>
        <taxon>Chloroflexota</taxon>
        <taxon>Chloroflexia</taxon>
        <taxon>Chloroflexales</taxon>
        <taxon>Chloroflexineae</taxon>
        <taxon>Chloroflexaceae</taxon>
        <taxon>Chloroflexus</taxon>
    </lineage>
</organism>
<proteinExistence type="predicted"/>